<dbReference type="Proteomes" id="UP000005359">
    <property type="component" value="Unassembled WGS sequence"/>
</dbReference>
<accession>B0G1N7</accession>
<comment type="caution">
    <text evidence="1">The sequence shown here is derived from an EMBL/GenBank/DDBJ whole genome shotgun (WGS) entry which is preliminary data.</text>
</comment>
<evidence type="ECO:0000313" key="2">
    <source>
        <dbReference type="Proteomes" id="UP000005359"/>
    </source>
</evidence>
<gene>
    <name evidence="1" type="ORF">DORFOR_00129</name>
</gene>
<name>B0G1N7_9FIRM</name>
<dbReference type="STRING" id="411461.DORFOR_00129"/>
<dbReference type="AlphaFoldDB" id="B0G1N7"/>
<sequence>MNESTAARIRAVVLFCIITLGCPCWSSLKCIMHKKIEMIYEQLIKT</sequence>
<organism evidence="1 2">
    <name type="scientific">Dorea formicigenerans ATCC 27755</name>
    <dbReference type="NCBI Taxonomy" id="411461"/>
    <lineage>
        <taxon>Bacteria</taxon>
        <taxon>Bacillati</taxon>
        <taxon>Bacillota</taxon>
        <taxon>Clostridia</taxon>
        <taxon>Lachnospirales</taxon>
        <taxon>Lachnospiraceae</taxon>
        <taxon>Dorea</taxon>
    </lineage>
</organism>
<evidence type="ECO:0000313" key="1">
    <source>
        <dbReference type="EMBL" id="EDR48477.1"/>
    </source>
</evidence>
<proteinExistence type="predicted"/>
<dbReference type="PaxDb" id="411461-DORFOR_00129"/>
<dbReference type="EMBL" id="AAXA02000004">
    <property type="protein sequence ID" value="EDR48477.1"/>
    <property type="molecule type" value="Genomic_DNA"/>
</dbReference>
<reference evidence="1 2" key="2">
    <citation type="submission" date="2007-10" db="EMBL/GenBank/DDBJ databases">
        <authorList>
            <person name="Fulton L."/>
            <person name="Clifton S."/>
            <person name="Fulton B."/>
            <person name="Xu J."/>
            <person name="Minx P."/>
            <person name="Pepin K.H."/>
            <person name="Johnson M."/>
            <person name="Thiruvilangam P."/>
            <person name="Bhonagiri V."/>
            <person name="Nash W.E."/>
            <person name="Wang C."/>
            <person name="Mardis E.R."/>
            <person name="Wilson R.K."/>
        </authorList>
    </citation>
    <scope>NUCLEOTIDE SEQUENCE [LARGE SCALE GENOMIC DNA]</scope>
    <source>
        <strain evidence="1 2">ATCC 27755</strain>
    </source>
</reference>
<protein>
    <submittedName>
        <fullName evidence="1">Uncharacterized protein</fullName>
    </submittedName>
</protein>
<reference evidence="1 2" key="1">
    <citation type="submission" date="2007-10" db="EMBL/GenBank/DDBJ databases">
        <title>Draft genome sequence of Dorea formicigenerans(ATCC 27755).</title>
        <authorList>
            <person name="Sudarsanam P."/>
            <person name="Ley R."/>
            <person name="Guruge J."/>
            <person name="Turnbaugh P.J."/>
            <person name="Mahowald M."/>
            <person name="Liep D."/>
            <person name="Gordon J."/>
        </authorList>
    </citation>
    <scope>NUCLEOTIDE SEQUENCE [LARGE SCALE GENOMIC DNA]</scope>
    <source>
        <strain evidence="1 2">ATCC 27755</strain>
    </source>
</reference>